<evidence type="ECO:0000256" key="2">
    <source>
        <dbReference type="ARBA" id="ARBA00022729"/>
    </source>
</evidence>
<proteinExistence type="inferred from homology"/>
<dbReference type="Proteomes" id="UP001519332">
    <property type="component" value="Unassembled WGS sequence"/>
</dbReference>
<dbReference type="InterPro" id="IPR051601">
    <property type="entry name" value="Serine_prot/Carboxylest_S33"/>
</dbReference>
<dbReference type="EMBL" id="JAGINW010000001">
    <property type="protein sequence ID" value="MBP2329040.1"/>
    <property type="molecule type" value="Genomic_DNA"/>
</dbReference>
<name>A0ABS4TXA8_9PSEU</name>
<dbReference type="Pfam" id="PF08386">
    <property type="entry name" value="Abhydrolase_4"/>
    <property type="match status" value="1"/>
</dbReference>
<dbReference type="PANTHER" id="PTHR43248">
    <property type="entry name" value="2-SUCCINYL-6-HYDROXY-2,4-CYCLOHEXADIENE-1-CARBOXYLATE SYNTHASE"/>
    <property type="match status" value="1"/>
</dbReference>
<evidence type="ECO:0000259" key="5">
    <source>
        <dbReference type="Pfam" id="PF08386"/>
    </source>
</evidence>
<keyword evidence="3" id="KW-0378">Hydrolase</keyword>
<dbReference type="InterPro" id="IPR029058">
    <property type="entry name" value="AB_hydrolase_fold"/>
</dbReference>
<evidence type="ECO:0000256" key="1">
    <source>
        <dbReference type="ARBA" id="ARBA00010088"/>
    </source>
</evidence>
<sequence length="518" mass="54746">MSQGSDSPQRRATRGWVAIALAVGLLAAAVIAGARTALGDGTPDRAAIAWHGCQAGPEDEVGKALDEAGAQCGEMTVPLDYARPDARTITVAVSRIKAADPANRRGVLLINPGGPGVPGLEQVLINQLVPQVAARYDLVGMDPRFIGRSTPLHCRWTTNTFLRSAGPDRRTFTESSAFAEDLAAGCARQNRDLLPYASTRNTARDIDVLRAALGEQKISYLGASYGTYLGAVYLQMFGDRADRVVLDGAVDPTVYGPNLLARSAPAMAAALEHWAGWAAGHADRFHLGATTSSVLSTVDRIARAATHRPLRLGEFQVDAHVLPYLLIAPLADDSEETYAALAGDVRVLAAAAGGEAVVPTPSLTQFLTELFTGSGAATDRAGTPILCADRATSRDPGSYLRDIEEHRADEPLFGPLTRNITPCAFWPTEPVEPPTLVRNAVPALIVGSSGDAFAPLPGQQAMHQALTGSRLVTLRGSFRHTVFPLAGSPCIDTAVNHYLLDGVLPETDTTCDQARPGR</sequence>
<accession>A0ABS4TXA8</accession>
<comment type="similarity">
    <text evidence="1">Belongs to the peptidase S33 family.</text>
</comment>
<dbReference type="PANTHER" id="PTHR43248:SF29">
    <property type="entry name" value="TRIPEPTIDYL AMINOPEPTIDASE"/>
    <property type="match status" value="1"/>
</dbReference>
<evidence type="ECO:0000313" key="7">
    <source>
        <dbReference type="Proteomes" id="UP001519332"/>
    </source>
</evidence>
<evidence type="ECO:0000313" key="6">
    <source>
        <dbReference type="EMBL" id="MBP2329040.1"/>
    </source>
</evidence>
<dbReference type="InterPro" id="IPR000073">
    <property type="entry name" value="AB_hydrolase_1"/>
</dbReference>
<evidence type="ECO:0000256" key="3">
    <source>
        <dbReference type="ARBA" id="ARBA00022801"/>
    </source>
</evidence>
<feature type="domain" description="Peptidase S33 tripeptidyl aminopeptidase-like C-terminal" evidence="5">
    <location>
        <begin position="417"/>
        <end position="511"/>
    </location>
</feature>
<keyword evidence="2" id="KW-0732">Signal</keyword>
<reference evidence="6 7" key="1">
    <citation type="submission" date="2021-03" db="EMBL/GenBank/DDBJ databases">
        <title>Sequencing the genomes of 1000 actinobacteria strains.</title>
        <authorList>
            <person name="Klenk H.-P."/>
        </authorList>
    </citation>
    <scope>NUCLEOTIDE SEQUENCE [LARGE SCALE GENOMIC DNA]</scope>
    <source>
        <strain evidence="6 7">DSM 46670</strain>
    </source>
</reference>
<dbReference type="SUPFAM" id="SSF53474">
    <property type="entry name" value="alpha/beta-Hydrolases"/>
    <property type="match status" value="1"/>
</dbReference>
<dbReference type="Gene3D" id="3.40.50.1820">
    <property type="entry name" value="alpha/beta hydrolase"/>
    <property type="match status" value="1"/>
</dbReference>
<organism evidence="6 7">
    <name type="scientific">Kibdelosporangium banguiense</name>
    <dbReference type="NCBI Taxonomy" id="1365924"/>
    <lineage>
        <taxon>Bacteria</taxon>
        <taxon>Bacillati</taxon>
        <taxon>Actinomycetota</taxon>
        <taxon>Actinomycetes</taxon>
        <taxon>Pseudonocardiales</taxon>
        <taxon>Pseudonocardiaceae</taxon>
        <taxon>Kibdelosporangium</taxon>
    </lineage>
</organism>
<dbReference type="RefSeq" id="WP_209645917.1">
    <property type="nucleotide sequence ID" value="NZ_JAGINW010000001.1"/>
</dbReference>
<protein>
    <submittedName>
        <fullName evidence="6">Pimeloyl-ACP methyl ester carboxylesterase</fullName>
    </submittedName>
</protein>
<comment type="caution">
    <text evidence="6">The sequence shown here is derived from an EMBL/GenBank/DDBJ whole genome shotgun (WGS) entry which is preliminary data.</text>
</comment>
<keyword evidence="7" id="KW-1185">Reference proteome</keyword>
<dbReference type="InterPro" id="IPR013595">
    <property type="entry name" value="Pept_S33_TAP-like_C"/>
</dbReference>
<evidence type="ECO:0000259" key="4">
    <source>
        <dbReference type="Pfam" id="PF00561"/>
    </source>
</evidence>
<feature type="domain" description="AB hydrolase-1" evidence="4">
    <location>
        <begin position="107"/>
        <end position="297"/>
    </location>
</feature>
<dbReference type="Pfam" id="PF00561">
    <property type="entry name" value="Abhydrolase_1"/>
    <property type="match status" value="1"/>
</dbReference>
<gene>
    <name evidence="6" type="ORF">JOF56_009425</name>
</gene>